<gene>
    <name evidence="5" type="ORF">EIN_442200</name>
</gene>
<proteinExistence type="inferred from homology"/>
<dbReference type="Pfam" id="PF00071">
    <property type="entry name" value="Ras"/>
    <property type="match status" value="1"/>
</dbReference>
<dbReference type="PROSITE" id="PS51421">
    <property type="entry name" value="RAS"/>
    <property type="match status" value="1"/>
</dbReference>
<dbReference type="FunFam" id="3.40.50.300:FF:000808">
    <property type="entry name" value="Small GTP-binding protein, putative"/>
    <property type="match status" value="1"/>
</dbReference>
<dbReference type="SMART" id="SM00173">
    <property type="entry name" value="RAS"/>
    <property type="match status" value="1"/>
</dbReference>
<comment type="similarity">
    <text evidence="1">Belongs to the small GTPase superfamily. Rho family.</text>
</comment>
<dbReference type="InterPro" id="IPR027417">
    <property type="entry name" value="P-loop_NTPase"/>
</dbReference>
<dbReference type="GO" id="GO:0005525">
    <property type="term" value="F:GTP binding"/>
    <property type="evidence" value="ECO:0007669"/>
    <property type="project" value="UniProtKB-KW"/>
</dbReference>
<dbReference type="InterPro" id="IPR005225">
    <property type="entry name" value="Small_GTP-bd"/>
</dbReference>
<dbReference type="PROSITE" id="PS51419">
    <property type="entry name" value="RAB"/>
    <property type="match status" value="1"/>
</dbReference>
<dbReference type="GeneID" id="14891349"/>
<evidence type="ECO:0000256" key="4">
    <source>
        <dbReference type="ARBA" id="ARBA00023288"/>
    </source>
</evidence>
<accession>A0A0A1UB78</accession>
<dbReference type="KEGG" id="eiv:EIN_442200"/>
<evidence type="ECO:0000256" key="1">
    <source>
        <dbReference type="ARBA" id="ARBA00010142"/>
    </source>
</evidence>
<dbReference type="SUPFAM" id="SSF52540">
    <property type="entry name" value="P-loop containing nucleoside triphosphate hydrolases"/>
    <property type="match status" value="1"/>
</dbReference>
<dbReference type="PRINTS" id="PR00449">
    <property type="entry name" value="RASTRNSFRMNG"/>
</dbReference>
<dbReference type="SMART" id="SM00174">
    <property type="entry name" value="RHO"/>
    <property type="match status" value="1"/>
</dbReference>
<dbReference type="CDD" id="cd00154">
    <property type="entry name" value="Rab"/>
    <property type="match status" value="1"/>
</dbReference>
<keyword evidence="6" id="KW-1185">Reference proteome</keyword>
<dbReference type="Proteomes" id="UP000014680">
    <property type="component" value="Unassembled WGS sequence"/>
</dbReference>
<name>A0A0A1UB78_ENTIV</name>
<keyword evidence="2" id="KW-0547">Nucleotide-binding</keyword>
<dbReference type="InterPro" id="IPR050227">
    <property type="entry name" value="Rab"/>
</dbReference>
<dbReference type="EMBL" id="KB206373">
    <property type="protein sequence ID" value="ELP92370.1"/>
    <property type="molecule type" value="Genomic_DNA"/>
</dbReference>
<dbReference type="GO" id="GO:0003924">
    <property type="term" value="F:GTPase activity"/>
    <property type="evidence" value="ECO:0007669"/>
    <property type="project" value="InterPro"/>
</dbReference>
<keyword evidence="3" id="KW-0342">GTP-binding</keyword>
<dbReference type="Gene3D" id="3.40.50.300">
    <property type="entry name" value="P-loop containing nucleotide triphosphate hydrolases"/>
    <property type="match status" value="1"/>
</dbReference>
<dbReference type="OrthoDB" id="28864at2759"/>
<sequence>GICNYSLLGKTCMLIRFSQNSFDTQHDATIGSSFLKQVIETPNGKVELNLWDTSGDERFRSVMPVYFRGATSAIIVYDVTRRDTFESLDYWIDLTKKSGGDNILIVLVAAKCDLEKVISDDEGKRYAKKVGYPLVLCSSYSGQGVSEVFQKAALAKRKINQSGRAAIGSPNDNNNEGCC</sequence>
<evidence type="ECO:0000313" key="6">
    <source>
        <dbReference type="Proteomes" id="UP000014680"/>
    </source>
</evidence>
<dbReference type="SMART" id="SM00175">
    <property type="entry name" value="RAB"/>
    <property type="match status" value="1"/>
</dbReference>
<keyword evidence="4" id="KW-0449">Lipoprotein</keyword>
<dbReference type="PROSITE" id="PS51420">
    <property type="entry name" value="RHO"/>
    <property type="match status" value="1"/>
</dbReference>
<feature type="non-terminal residue" evidence="5">
    <location>
        <position position="1"/>
    </location>
</feature>
<evidence type="ECO:0000256" key="3">
    <source>
        <dbReference type="ARBA" id="ARBA00023134"/>
    </source>
</evidence>
<dbReference type="VEuPathDB" id="AmoebaDB:EIN_442200"/>
<protein>
    <submittedName>
        <fullName evidence="5">Rab family gtpase</fullName>
    </submittedName>
</protein>
<dbReference type="NCBIfam" id="TIGR00231">
    <property type="entry name" value="small_GTP"/>
    <property type="match status" value="1"/>
</dbReference>
<organism evidence="5 6">
    <name type="scientific">Entamoeba invadens IP1</name>
    <dbReference type="NCBI Taxonomy" id="370355"/>
    <lineage>
        <taxon>Eukaryota</taxon>
        <taxon>Amoebozoa</taxon>
        <taxon>Evosea</taxon>
        <taxon>Archamoebae</taxon>
        <taxon>Mastigamoebida</taxon>
        <taxon>Entamoebidae</taxon>
        <taxon>Entamoeba</taxon>
    </lineage>
</organism>
<dbReference type="RefSeq" id="XP_004259141.1">
    <property type="nucleotide sequence ID" value="XM_004259093.1"/>
</dbReference>
<dbReference type="AlphaFoldDB" id="A0A0A1UB78"/>
<evidence type="ECO:0000256" key="2">
    <source>
        <dbReference type="ARBA" id="ARBA00022741"/>
    </source>
</evidence>
<dbReference type="InterPro" id="IPR001806">
    <property type="entry name" value="Small_GTPase"/>
</dbReference>
<reference evidence="5 6" key="1">
    <citation type="submission" date="2012-10" db="EMBL/GenBank/DDBJ databases">
        <authorList>
            <person name="Zafar N."/>
            <person name="Inman J."/>
            <person name="Hall N."/>
            <person name="Lorenzi H."/>
            <person name="Caler E."/>
        </authorList>
    </citation>
    <scope>NUCLEOTIDE SEQUENCE [LARGE SCALE GENOMIC DNA]</scope>
    <source>
        <strain evidence="5 6">IP1</strain>
    </source>
</reference>
<dbReference type="PANTHER" id="PTHR47977">
    <property type="entry name" value="RAS-RELATED PROTEIN RAB"/>
    <property type="match status" value="1"/>
</dbReference>
<evidence type="ECO:0000313" key="5">
    <source>
        <dbReference type="EMBL" id="ELP92370.1"/>
    </source>
</evidence>